<reference evidence="2 3" key="1">
    <citation type="submission" date="2019-11" db="EMBL/GenBank/DDBJ databases">
        <title>Comparative genomics of hydrocarbon-degrading Desulfosarcina strains.</title>
        <authorList>
            <person name="Watanabe M."/>
            <person name="Kojima H."/>
            <person name="Fukui M."/>
        </authorList>
    </citation>
    <scope>NUCLEOTIDE SEQUENCE [LARGE SCALE GENOMIC DNA]</scope>
    <source>
        <strain evidence="2 3">28bB2T</strain>
    </source>
</reference>
<name>A0A5K7ZNL2_9BACT</name>
<dbReference type="AlphaFoldDB" id="A0A5K7ZNL2"/>
<dbReference type="RefSeq" id="WP_155321228.1">
    <property type="nucleotide sequence ID" value="NZ_AP021876.1"/>
</dbReference>
<evidence type="ECO:0000313" key="3">
    <source>
        <dbReference type="Proteomes" id="UP000425960"/>
    </source>
</evidence>
<feature type="signal peptide" evidence="1">
    <location>
        <begin position="1"/>
        <end position="22"/>
    </location>
</feature>
<dbReference type="EMBL" id="AP021876">
    <property type="protein sequence ID" value="BBO80210.1"/>
    <property type="molecule type" value="Genomic_DNA"/>
</dbReference>
<sequence length="154" mass="18336">MKGTAIMLTFFFSVLFSLTAYAQLPYDVERSIKDTAANEHPGNYSLQNFEIKRQTKAYNDFESWEYEKNMDQRTFDDLKETVINEHPGNYALQLFDLKRQVAAYHFLQKYDYVDGVPYDVLNDLKYDVAYRHPTNFALQKFELQRQIKAYLDMH</sequence>
<gene>
    <name evidence="2" type="ORF">DSCO28_07760</name>
</gene>
<proteinExistence type="predicted"/>
<organism evidence="2 3">
    <name type="scientific">Desulfosarcina ovata subsp. sediminis</name>
    <dbReference type="NCBI Taxonomy" id="885957"/>
    <lineage>
        <taxon>Bacteria</taxon>
        <taxon>Pseudomonadati</taxon>
        <taxon>Thermodesulfobacteriota</taxon>
        <taxon>Desulfobacteria</taxon>
        <taxon>Desulfobacterales</taxon>
        <taxon>Desulfosarcinaceae</taxon>
        <taxon>Desulfosarcina</taxon>
    </lineage>
</organism>
<evidence type="ECO:0000313" key="2">
    <source>
        <dbReference type="EMBL" id="BBO80210.1"/>
    </source>
</evidence>
<evidence type="ECO:0000256" key="1">
    <source>
        <dbReference type="SAM" id="SignalP"/>
    </source>
</evidence>
<feature type="chain" id="PRO_5024293966" evidence="1">
    <location>
        <begin position="23"/>
        <end position="154"/>
    </location>
</feature>
<dbReference type="KEGG" id="dov:DSCO28_07760"/>
<dbReference type="Proteomes" id="UP000425960">
    <property type="component" value="Chromosome"/>
</dbReference>
<protein>
    <submittedName>
        <fullName evidence="2">Uncharacterized protein</fullName>
    </submittedName>
</protein>
<keyword evidence="1" id="KW-0732">Signal</keyword>
<accession>A0A5K7ZNL2</accession>